<dbReference type="GO" id="GO:0006364">
    <property type="term" value="P:rRNA processing"/>
    <property type="evidence" value="ECO:0007669"/>
    <property type="project" value="UniProtKB-KW"/>
</dbReference>
<keyword evidence="7" id="KW-1185">Reference proteome</keyword>
<feature type="compositionally biased region" description="Basic and acidic residues" evidence="5">
    <location>
        <begin position="431"/>
        <end position="453"/>
    </location>
</feature>
<feature type="region of interest" description="Disordered" evidence="5">
    <location>
        <begin position="492"/>
        <end position="535"/>
    </location>
</feature>
<evidence type="ECO:0000256" key="2">
    <source>
        <dbReference type="ARBA" id="ARBA00006374"/>
    </source>
</evidence>
<feature type="region of interest" description="Disordered" evidence="5">
    <location>
        <begin position="394"/>
        <end position="469"/>
    </location>
</feature>
<dbReference type="GO" id="GO:0005634">
    <property type="term" value="C:nucleus"/>
    <property type="evidence" value="ECO:0007669"/>
    <property type="project" value="UniProtKB-SubCell"/>
</dbReference>
<keyword evidence="4" id="KW-0539">Nucleus</keyword>
<evidence type="ECO:0000256" key="3">
    <source>
        <dbReference type="ARBA" id="ARBA00022552"/>
    </source>
</evidence>
<comment type="caution">
    <text evidence="6">The sequence shown here is derived from an EMBL/GenBank/DDBJ whole genome shotgun (WGS) entry which is preliminary data.</text>
</comment>
<dbReference type="PANTHER" id="PTHR13026:SF0">
    <property type="entry name" value="RIBOSOMAL RNA PROCESSING 1B"/>
    <property type="match status" value="1"/>
</dbReference>
<evidence type="ECO:0000313" key="6">
    <source>
        <dbReference type="EMBL" id="KAG8231951.1"/>
    </source>
</evidence>
<dbReference type="PANTHER" id="PTHR13026">
    <property type="entry name" value="NNP-1 PROTEIN NOVEL NUCLEAR PROTEIN 1 NOP52"/>
    <property type="match status" value="1"/>
</dbReference>
<name>A0A8K0P364_LADFU</name>
<accession>A0A8K0P364</accession>
<proteinExistence type="inferred from homology"/>
<dbReference type="EMBL" id="KZ308584">
    <property type="protein sequence ID" value="KAG8231951.1"/>
    <property type="molecule type" value="Genomic_DNA"/>
</dbReference>
<sequence>MRKRACLKGVMDQKKKALLVSQELFFAKTLAGNDKTKRDRALKKLHRWLYSKTRDTVSGFTEEDFMRIWKGLFYCMWMSDKPLVQEEVAENISNLIHSVGEGDSCFIKCFFVIMVNEWNGIDQHRLDKFQMLFRRFLRQSLEWGRKKEWSNSLPTLVSLWEETVLKPVGSTHGVPIGLLLHFCDIFLEELAKIVDENGLPPSSDTVIQFLRPFARLLAKNDDPRISKSVTETVFNYLMRQSDVGLDYEELKKKGLHLKERELMEEDEGIGDEDGAAEEEEDEEEIEEDEQEVLLGAKDPRAGGVDVVLPQLDVDLDDLAIMLEEEVKDPSVRPKLRRRVEDLAKRFRSLTKGYYPLGVGPLPDLDWKRSQRSKAIKNAALDLLNEEEEFLKSELGHYGPVEEEEPKKICNGKIPKEGQKNGRKRKRGKRKPYSERRRAAKAKVEENGVDEVKPRRVSPRMCTKKQELEPPLKKRRSICEGWQVGELKLTPKRKSAGSGIVGGEWSVENSASKGKVKEVKKSTKSPKQKQTVEDVQNGETEIVIRKLRPNPFSPFTKKITPKTTRKEEILKGSASKLKTPSSDKRVKIVLSRNLAQETHEYQKSLRDSPAIPFDPSKVPTQGVLKATSSPIMLNPFYRTSPRRQKIIFP</sequence>
<evidence type="ECO:0000256" key="4">
    <source>
        <dbReference type="ARBA" id="ARBA00023242"/>
    </source>
</evidence>
<feature type="region of interest" description="Disordered" evidence="5">
    <location>
        <begin position="261"/>
        <end position="289"/>
    </location>
</feature>
<organism evidence="6 7">
    <name type="scientific">Ladona fulva</name>
    <name type="common">Scarce chaser dragonfly</name>
    <name type="synonym">Libellula fulva</name>
    <dbReference type="NCBI Taxonomy" id="123851"/>
    <lineage>
        <taxon>Eukaryota</taxon>
        <taxon>Metazoa</taxon>
        <taxon>Ecdysozoa</taxon>
        <taxon>Arthropoda</taxon>
        <taxon>Hexapoda</taxon>
        <taxon>Insecta</taxon>
        <taxon>Pterygota</taxon>
        <taxon>Palaeoptera</taxon>
        <taxon>Odonata</taxon>
        <taxon>Epiprocta</taxon>
        <taxon>Anisoptera</taxon>
        <taxon>Libelluloidea</taxon>
        <taxon>Libellulidae</taxon>
        <taxon>Ladona</taxon>
    </lineage>
</organism>
<reference evidence="6" key="2">
    <citation type="submission" date="2017-10" db="EMBL/GenBank/DDBJ databases">
        <title>Ladona fulva Genome sequencing and assembly.</title>
        <authorList>
            <person name="Murali S."/>
            <person name="Richards S."/>
            <person name="Bandaranaike D."/>
            <person name="Bellair M."/>
            <person name="Blankenburg K."/>
            <person name="Chao H."/>
            <person name="Dinh H."/>
            <person name="Doddapaneni H."/>
            <person name="Dugan-Rocha S."/>
            <person name="Elkadiri S."/>
            <person name="Gnanaolivu R."/>
            <person name="Hernandez B."/>
            <person name="Skinner E."/>
            <person name="Javaid M."/>
            <person name="Lee S."/>
            <person name="Li M."/>
            <person name="Ming W."/>
            <person name="Munidasa M."/>
            <person name="Muniz J."/>
            <person name="Nguyen L."/>
            <person name="Hughes D."/>
            <person name="Osuji N."/>
            <person name="Pu L.-L."/>
            <person name="Puazo M."/>
            <person name="Qu C."/>
            <person name="Quiroz J."/>
            <person name="Raj R."/>
            <person name="Weissenberger G."/>
            <person name="Xin Y."/>
            <person name="Zou X."/>
            <person name="Han Y."/>
            <person name="Worley K."/>
            <person name="Muzny D."/>
            <person name="Gibbs R."/>
        </authorList>
    </citation>
    <scope>NUCLEOTIDE SEQUENCE</scope>
    <source>
        <strain evidence="6">Sampled in the wild</strain>
    </source>
</reference>
<dbReference type="AlphaFoldDB" id="A0A8K0P364"/>
<evidence type="ECO:0000313" key="7">
    <source>
        <dbReference type="Proteomes" id="UP000792457"/>
    </source>
</evidence>
<dbReference type="Proteomes" id="UP000792457">
    <property type="component" value="Unassembled WGS sequence"/>
</dbReference>
<dbReference type="Pfam" id="PF05997">
    <property type="entry name" value="Nop52"/>
    <property type="match status" value="1"/>
</dbReference>
<feature type="region of interest" description="Disordered" evidence="5">
    <location>
        <begin position="599"/>
        <end position="621"/>
    </location>
</feature>
<dbReference type="InterPro" id="IPR010301">
    <property type="entry name" value="RRP1"/>
</dbReference>
<dbReference type="OrthoDB" id="2019504at2759"/>
<dbReference type="GO" id="GO:0030688">
    <property type="term" value="C:preribosome, small subunit precursor"/>
    <property type="evidence" value="ECO:0007669"/>
    <property type="project" value="InterPro"/>
</dbReference>
<reference evidence="6" key="1">
    <citation type="submission" date="2013-04" db="EMBL/GenBank/DDBJ databases">
        <authorList>
            <person name="Qu J."/>
            <person name="Murali S.C."/>
            <person name="Bandaranaike D."/>
            <person name="Bellair M."/>
            <person name="Blankenburg K."/>
            <person name="Chao H."/>
            <person name="Dinh H."/>
            <person name="Doddapaneni H."/>
            <person name="Downs B."/>
            <person name="Dugan-Rocha S."/>
            <person name="Elkadiri S."/>
            <person name="Gnanaolivu R.D."/>
            <person name="Hernandez B."/>
            <person name="Javaid M."/>
            <person name="Jayaseelan J.C."/>
            <person name="Lee S."/>
            <person name="Li M."/>
            <person name="Ming W."/>
            <person name="Munidasa M."/>
            <person name="Muniz J."/>
            <person name="Nguyen L."/>
            <person name="Ongeri F."/>
            <person name="Osuji N."/>
            <person name="Pu L.-L."/>
            <person name="Puazo M."/>
            <person name="Qu C."/>
            <person name="Quiroz J."/>
            <person name="Raj R."/>
            <person name="Weissenberger G."/>
            <person name="Xin Y."/>
            <person name="Zou X."/>
            <person name="Han Y."/>
            <person name="Richards S."/>
            <person name="Worley K."/>
            <person name="Muzny D."/>
            <person name="Gibbs R."/>
        </authorList>
    </citation>
    <scope>NUCLEOTIDE SEQUENCE</scope>
    <source>
        <strain evidence="6">Sampled in the wild</strain>
    </source>
</reference>
<evidence type="ECO:0000256" key="1">
    <source>
        <dbReference type="ARBA" id="ARBA00004123"/>
    </source>
</evidence>
<evidence type="ECO:0008006" key="8">
    <source>
        <dbReference type="Google" id="ProtNLM"/>
    </source>
</evidence>
<feature type="compositionally biased region" description="Acidic residues" evidence="5">
    <location>
        <begin position="262"/>
        <end position="289"/>
    </location>
</feature>
<feature type="region of interest" description="Disordered" evidence="5">
    <location>
        <begin position="551"/>
        <end position="581"/>
    </location>
</feature>
<evidence type="ECO:0000256" key="5">
    <source>
        <dbReference type="SAM" id="MobiDB-lite"/>
    </source>
</evidence>
<comment type="subcellular location">
    <subcellularLocation>
        <location evidence="1">Nucleus</location>
    </subcellularLocation>
</comment>
<protein>
    <recommendedName>
        <fullName evidence="8">Ribosomal RNA processing protein 1 homolog</fullName>
    </recommendedName>
</protein>
<keyword evidence="3" id="KW-0698">rRNA processing</keyword>
<gene>
    <name evidence="6" type="ORF">J437_LFUL008871</name>
</gene>
<feature type="compositionally biased region" description="Basic residues" evidence="5">
    <location>
        <begin position="420"/>
        <end position="430"/>
    </location>
</feature>
<comment type="similarity">
    <text evidence="2">Belongs to the RRP1 family.</text>
</comment>